<dbReference type="InParanoid" id="A0A0C3BH15"/>
<organism evidence="1 2">
    <name type="scientific">Piloderma croceum (strain F 1598)</name>
    <dbReference type="NCBI Taxonomy" id="765440"/>
    <lineage>
        <taxon>Eukaryota</taxon>
        <taxon>Fungi</taxon>
        <taxon>Dikarya</taxon>
        <taxon>Basidiomycota</taxon>
        <taxon>Agaricomycotina</taxon>
        <taxon>Agaricomycetes</taxon>
        <taxon>Agaricomycetidae</taxon>
        <taxon>Atheliales</taxon>
        <taxon>Atheliaceae</taxon>
        <taxon>Piloderma</taxon>
    </lineage>
</organism>
<evidence type="ECO:0000313" key="2">
    <source>
        <dbReference type="Proteomes" id="UP000054166"/>
    </source>
</evidence>
<protein>
    <submittedName>
        <fullName evidence="1">Uncharacterized protein</fullName>
    </submittedName>
</protein>
<keyword evidence="2" id="KW-1185">Reference proteome</keyword>
<dbReference type="Proteomes" id="UP000054166">
    <property type="component" value="Unassembled WGS sequence"/>
</dbReference>
<gene>
    <name evidence="1" type="ORF">PILCRDRAFT_642202</name>
</gene>
<accession>A0A0C3BH15</accession>
<dbReference type="AlphaFoldDB" id="A0A0C3BH15"/>
<reference evidence="2" key="2">
    <citation type="submission" date="2015-01" db="EMBL/GenBank/DDBJ databases">
        <title>Evolutionary Origins and Diversification of the Mycorrhizal Mutualists.</title>
        <authorList>
            <consortium name="DOE Joint Genome Institute"/>
            <consortium name="Mycorrhizal Genomics Consortium"/>
            <person name="Kohler A."/>
            <person name="Kuo A."/>
            <person name="Nagy L.G."/>
            <person name="Floudas D."/>
            <person name="Copeland A."/>
            <person name="Barry K.W."/>
            <person name="Cichocki N."/>
            <person name="Veneault-Fourrey C."/>
            <person name="LaButti K."/>
            <person name="Lindquist E.A."/>
            <person name="Lipzen A."/>
            <person name="Lundell T."/>
            <person name="Morin E."/>
            <person name="Murat C."/>
            <person name="Riley R."/>
            <person name="Ohm R."/>
            <person name="Sun H."/>
            <person name="Tunlid A."/>
            <person name="Henrissat B."/>
            <person name="Grigoriev I.V."/>
            <person name="Hibbett D.S."/>
            <person name="Martin F."/>
        </authorList>
    </citation>
    <scope>NUCLEOTIDE SEQUENCE [LARGE SCALE GENOMIC DNA]</scope>
    <source>
        <strain evidence="2">F 1598</strain>
    </source>
</reference>
<dbReference type="EMBL" id="KN833033">
    <property type="protein sequence ID" value="KIM76612.1"/>
    <property type="molecule type" value="Genomic_DNA"/>
</dbReference>
<name>A0A0C3BH15_PILCF</name>
<dbReference type="HOGENOM" id="CLU_2543394_0_0_1"/>
<reference evidence="1 2" key="1">
    <citation type="submission" date="2014-04" db="EMBL/GenBank/DDBJ databases">
        <authorList>
            <consortium name="DOE Joint Genome Institute"/>
            <person name="Kuo A."/>
            <person name="Tarkka M."/>
            <person name="Buscot F."/>
            <person name="Kohler A."/>
            <person name="Nagy L.G."/>
            <person name="Floudas D."/>
            <person name="Copeland A."/>
            <person name="Barry K.W."/>
            <person name="Cichocki N."/>
            <person name="Veneault-Fourrey C."/>
            <person name="LaButti K."/>
            <person name="Lindquist E.A."/>
            <person name="Lipzen A."/>
            <person name="Lundell T."/>
            <person name="Morin E."/>
            <person name="Murat C."/>
            <person name="Sun H."/>
            <person name="Tunlid A."/>
            <person name="Henrissat B."/>
            <person name="Grigoriev I.V."/>
            <person name="Hibbett D.S."/>
            <person name="Martin F."/>
            <person name="Nordberg H.P."/>
            <person name="Cantor M.N."/>
            <person name="Hua S.X."/>
        </authorList>
    </citation>
    <scope>NUCLEOTIDE SEQUENCE [LARGE SCALE GENOMIC DNA]</scope>
    <source>
        <strain evidence="1 2">F 1598</strain>
    </source>
</reference>
<sequence length="83" mass="9486">MPWDAADAHQPIFALHSQVCCHLRYVRAPESDVHKFNLLHLHNFTYRLRIPLECLLIGSVLSDFPICLEMCQPSLFALSPGLK</sequence>
<evidence type="ECO:0000313" key="1">
    <source>
        <dbReference type="EMBL" id="KIM76612.1"/>
    </source>
</evidence>
<proteinExistence type="predicted"/>